<keyword evidence="3" id="KW-1185">Reference proteome</keyword>
<accession>A0A504UJH9</accession>
<evidence type="ECO:0000313" key="3">
    <source>
        <dbReference type="Proteomes" id="UP000316429"/>
    </source>
</evidence>
<comment type="caution">
    <text evidence="2">The sequence shown here is derived from an EMBL/GenBank/DDBJ whole genome shotgun (WGS) entry which is preliminary data.</text>
</comment>
<proteinExistence type="predicted"/>
<dbReference type="EMBL" id="VFYP01000002">
    <property type="protein sequence ID" value="TPP07031.1"/>
    <property type="molecule type" value="Genomic_DNA"/>
</dbReference>
<dbReference type="Gene3D" id="1.10.10.10">
    <property type="entry name" value="Winged helix-like DNA-binding domain superfamily/Winged helix DNA-binding domain"/>
    <property type="match status" value="1"/>
</dbReference>
<evidence type="ECO:0000313" key="2">
    <source>
        <dbReference type="EMBL" id="TPP07031.1"/>
    </source>
</evidence>
<dbReference type="Proteomes" id="UP000316429">
    <property type="component" value="Unassembled WGS sequence"/>
</dbReference>
<organism evidence="2 3">
    <name type="scientific">Rhizobium glycinendophyticum</name>
    <dbReference type="NCBI Taxonomy" id="2589807"/>
    <lineage>
        <taxon>Bacteria</taxon>
        <taxon>Pseudomonadati</taxon>
        <taxon>Pseudomonadota</taxon>
        <taxon>Alphaproteobacteria</taxon>
        <taxon>Hyphomicrobiales</taxon>
        <taxon>Rhizobiaceae</taxon>
        <taxon>Rhizobium/Agrobacterium group</taxon>
        <taxon>Rhizobium</taxon>
    </lineage>
</organism>
<sequence length="150" mass="16989">MSNRLKRKGRAKFLMVEGFVFTSKAFRSLSTVERAAYLELKWRYDGFNNGRIVLSCRELAEALNVSKETASRAIRALCAKNFVEPVKQSTFNLKTKTATEWRLAEYKCDVTGELPSKQFMRWPEKNTVSSQGQTVSPEGQPAQKMGGIRA</sequence>
<reference evidence="2 3" key="1">
    <citation type="submission" date="2019-06" db="EMBL/GenBank/DDBJ databases">
        <title>Rhizobium sp. CL12 isolated from roots of soybean.</title>
        <authorList>
            <person name="Wang C."/>
        </authorList>
    </citation>
    <scope>NUCLEOTIDE SEQUENCE [LARGE SCALE GENOMIC DNA]</scope>
    <source>
        <strain evidence="2 3">CL12</strain>
    </source>
</reference>
<feature type="region of interest" description="Disordered" evidence="1">
    <location>
        <begin position="125"/>
        <end position="150"/>
    </location>
</feature>
<dbReference type="AlphaFoldDB" id="A0A504UJH9"/>
<feature type="compositionally biased region" description="Polar residues" evidence="1">
    <location>
        <begin position="126"/>
        <end position="137"/>
    </location>
</feature>
<dbReference type="SUPFAM" id="SSF46785">
    <property type="entry name" value="Winged helix' DNA-binding domain"/>
    <property type="match status" value="1"/>
</dbReference>
<protein>
    <submittedName>
        <fullName evidence="2">Winged helix-turn-helix transcriptional regulator</fullName>
    </submittedName>
</protein>
<dbReference type="InterPro" id="IPR036390">
    <property type="entry name" value="WH_DNA-bd_sf"/>
</dbReference>
<dbReference type="Pfam" id="PF13412">
    <property type="entry name" value="HTH_24"/>
    <property type="match status" value="1"/>
</dbReference>
<evidence type="ECO:0000256" key="1">
    <source>
        <dbReference type="SAM" id="MobiDB-lite"/>
    </source>
</evidence>
<dbReference type="OrthoDB" id="6058756at2"/>
<dbReference type="RefSeq" id="WP_140829505.1">
    <property type="nucleotide sequence ID" value="NZ_VFYP01000002.1"/>
</dbReference>
<dbReference type="InterPro" id="IPR036388">
    <property type="entry name" value="WH-like_DNA-bd_sf"/>
</dbReference>
<name>A0A504UJH9_9HYPH</name>
<gene>
    <name evidence="2" type="ORF">FJQ55_15325</name>
</gene>